<evidence type="ECO:0000313" key="2">
    <source>
        <dbReference type="EMBL" id="WIN00941.1"/>
    </source>
</evidence>
<evidence type="ECO:0000259" key="1">
    <source>
        <dbReference type="Pfam" id="PF04296"/>
    </source>
</evidence>
<dbReference type="EMBL" id="CP126980">
    <property type="protein sequence ID" value="WIN00941.1"/>
    <property type="molecule type" value="Genomic_DNA"/>
</dbReference>
<proteinExistence type="predicted"/>
<name>A0ABY8WV71_9ACTN</name>
<feature type="domain" description="YlxR" evidence="1">
    <location>
        <begin position="27"/>
        <end position="96"/>
    </location>
</feature>
<dbReference type="PANTHER" id="PTHR34215:SF1">
    <property type="entry name" value="YLXR DOMAIN-CONTAINING PROTEIN"/>
    <property type="match status" value="1"/>
</dbReference>
<dbReference type="InterPro" id="IPR035931">
    <property type="entry name" value="YlxR-like_sf"/>
</dbReference>
<dbReference type="Pfam" id="PF04296">
    <property type="entry name" value="YlxR"/>
    <property type="match status" value="1"/>
</dbReference>
<accession>A0ABY8WV71</accession>
<dbReference type="PANTHER" id="PTHR34215">
    <property type="entry name" value="BLL0784 PROTEIN"/>
    <property type="match status" value="1"/>
</dbReference>
<gene>
    <name evidence="2" type="ORF">ACTOB_007501</name>
</gene>
<dbReference type="SUPFAM" id="SSF64376">
    <property type="entry name" value="YlxR-like"/>
    <property type="match status" value="1"/>
</dbReference>
<organism evidence="2 3">
    <name type="scientific">Actinoplanes oblitus</name>
    <dbReference type="NCBI Taxonomy" id="3040509"/>
    <lineage>
        <taxon>Bacteria</taxon>
        <taxon>Bacillati</taxon>
        <taxon>Actinomycetota</taxon>
        <taxon>Actinomycetes</taxon>
        <taxon>Micromonosporales</taxon>
        <taxon>Micromonosporaceae</taxon>
        <taxon>Actinoplanes</taxon>
    </lineage>
</organism>
<evidence type="ECO:0000313" key="3">
    <source>
        <dbReference type="Proteomes" id="UP001240150"/>
    </source>
</evidence>
<protein>
    <submittedName>
        <fullName evidence="2">YlxR family protein</fullName>
    </submittedName>
</protein>
<dbReference type="Gene3D" id="3.30.1230.10">
    <property type="entry name" value="YlxR-like"/>
    <property type="match status" value="1"/>
</dbReference>
<dbReference type="Proteomes" id="UP001240150">
    <property type="component" value="Chromosome"/>
</dbReference>
<keyword evidence="3" id="KW-1185">Reference proteome</keyword>
<dbReference type="InterPro" id="IPR007393">
    <property type="entry name" value="YlxR_dom"/>
</dbReference>
<sequence length="128" mass="13932">MRPRRGTDRIRGRRDRGVDFPLVGPTRTCVGCRNRAPAASLLRFVAAGSGGDLRLLPDPSRRLPGRGAHLHPDPACFEQAERRRAFGRALRLTGVADAGLLAEHIRTVSVPCGTTDDEALPPRHDPAR</sequence>
<dbReference type="InterPro" id="IPR037465">
    <property type="entry name" value="YlxR"/>
</dbReference>
<reference evidence="2 3" key="1">
    <citation type="submission" date="2023-06" db="EMBL/GenBank/DDBJ databases">
        <authorList>
            <person name="Yushchuk O."/>
            <person name="Binda E."/>
            <person name="Ruckert-Reed C."/>
            <person name="Fedorenko V."/>
            <person name="Kalinowski J."/>
            <person name="Marinelli F."/>
        </authorList>
    </citation>
    <scope>NUCLEOTIDE SEQUENCE [LARGE SCALE GENOMIC DNA]</scope>
    <source>
        <strain evidence="2 3">NRRL 3884</strain>
    </source>
</reference>
<dbReference type="RefSeq" id="WP_284922467.1">
    <property type="nucleotide sequence ID" value="NZ_CP126980.1"/>
</dbReference>